<dbReference type="InterPro" id="IPR051534">
    <property type="entry name" value="CBASS_pafABC_assoc_protein"/>
</dbReference>
<evidence type="ECO:0000313" key="4">
    <source>
        <dbReference type="Proteomes" id="UP001266099"/>
    </source>
</evidence>
<dbReference type="PANTHER" id="PTHR34580:SF1">
    <property type="entry name" value="PROTEIN PAFC"/>
    <property type="match status" value="1"/>
</dbReference>
<accession>A0ABU1T0A7</accession>
<keyword evidence="4" id="KW-1185">Reference proteome</keyword>
<feature type="region of interest" description="Disordered" evidence="1">
    <location>
        <begin position="246"/>
        <end position="267"/>
    </location>
</feature>
<protein>
    <submittedName>
        <fullName evidence="3">DNA-binding transcriptional regulator YafY</fullName>
    </submittedName>
</protein>
<dbReference type="GO" id="GO:0003677">
    <property type="term" value="F:DNA binding"/>
    <property type="evidence" value="ECO:0007669"/>
    <property type="project" value="UniProtKB-KW"/>
</dbReference>
<reference evidence="3 4" key="1">
    <citation type="submission" date="2023-07" db="EMBL/GenBank/DDBJ databases">
        <title>Sequencing the genomes of 1000 actinobacteria strains.</title>
        <authorList>
            <person name="Klenk H.-P."/>
        </authorList>
    </citation>
    <scope>NUCLEOTIDE SEQUENCE [LARGE SCALE GENOMIC DNA]</scope>
    <source>
        <strain evidence="3 4">DSM 15539</strain>
    </source>
</reference>
<feature type="domain" description="WYL" evidence="2">
    <location>
        <begin position="147"/>
        <end position="219"/>
    </location>
</feature>
<dbReference type="Proteomes" id="UP001266099">
    <property type="component" value="Unassembled WGS sequence"/>
</dbReference>
<dbReference type="PROSITE" id="PS52050">
    <property type="entry name" value="WYL"/>
    <property type="match status" value="1"/>
</dbReference>
<dbReference type="RefSeq" id="WP_309954841.1">
    <property type="nucleotide sequence ID" value="NZ_JAVDUJ010000001.1"/>
</dbReference>
<keyword evidence="3" id="KW-0238">DNA-binding</keyword>
<evidence type="ECO:0000256" key="1">
    <source>
        <dbReference type="SAM" id="MobiDB-lite"/>
    </source>
</evidence>
<gene>
    <name evidence="3" type="ORF">J2S36_000313</name>
</gene>
<organism evidence="3 4">
    <name type="scientific">Arcanobacterium hippocoleae</name>
    <dbReference type="NCBI Taxonomy" id="149017"/>
    <lineage>
        <taxon>Bacteria</taxon>
        <taxon>Bacillati</taxon>
        <taxon>Actinomycetota</taxon>
        <taxon>Actinomycetes</taxon>
        <taxon>Actinomycetales</taxon>
        <taxon>Actinomycetaceae</taxon>
        <taxon>Arcanobacterium</taxon>
    </lineage>
</organism>
<dbReference type="EMBL" id="JAVDUJ010000001">
    <property type="protein sequence ID" value="MDR6938770.1"/>
    <property type="molecule type" value="Genomic_DNA"/>
</dbReference>
<dbReference type="Pfam" id="PF13280">
    <property type="entry name" value="WYL"/>
    <property type="match status" value="1"/>
</dbReference>
<evidence type="ECO:0000313" key="3">
    <source>
        <dbReference type="EMBL" id="MDR6938770.1"/>
    </source>
</evidence>
<proteinExistence type="predicted"/>
<comment type="caution">
    <text evidence="3">The sequence shown here is derived from an EMBL/GenBank/DDBJ whole genome shotgun (WGS) entry which is preliminary data.</text>
</comment>
<dbReference type="PANTHER" id="PTHR34580">
    <property type="match status" value="1"/>
</dbReference>
<name>A0ABU1T0A7_9ACTO</name>
<sequence length="371" mass="42116">MVKQTTSLTSQRRITLQIFLQSNLRVTAEQIANLPIYRALELTDAALKNRIHEDLKILRESGIDVVNHQISGTHYFSIDTSDEIPLDIPPGFDATLLRTILRYHSDFTQVQFAMSGVQKLLAEANPADQKSVHRAQVVANLPKGGFIPQIARAIARGNGISFDYYSVNAQEPKRYTVVPRALVPHFESFYLYGYKVLNHSNAELIIAPDERIFRTSRILTSPSEFILPANFSLPKQPRLMPQRSTSTAYKQHRYTSNTQERSDTPDSPVQFNHFATASAVVRIRQEKAIPLRAIAQKILPQNTQDAINFDYFKLPQMYPEDLFELLCFYGNDVELIAPQALRNEFITRLTQLAHYTSADLIQTPSQHSSAQ</sequence>
<dbReference type="InterPro" id="IPR026881">
    <property type="entry name" value="WYL_dom"/>
</dbReference>
<evidence type="ECO:0000259" key="2">
    <source>
        <dbReference type="Pfam" id="PF13280"/>
    </source>
</evidence>